<dbReference type="EMBL" id="JAADJG010000308">
    <property type="protein sequence ID" value="KAF4449059.1"/>
    <property type="molecule type" value="Genomic_DNA"/>
</dbReference>
<evidence type="ECO:0000259" key="3">
    <source>
        <dbReference type="Pfam" id="PF00024"/>
    </source>
</evidence>
<feature type="region of interest" description="Disordered" evidence="1">
    <location>
        <begin position="254"/>
        <end position="339"/>
    </location>
</feature>
<dbReference type="OrthoDB" id="3563678at2759"/>
<feature type="domain" description="Apple" evidence="3">
    <location>
        <begin position="485"/>
        <end position="532"/>
    </location>
</feature>
<evidence type="ECO:0008006" key="7">
    <source>
        <dbReference type="Google" id="ProtNLM"/>
    </source>
</evidence>
<name>A0A8H4KG07_9HYPO</name>
<dbReference type="InterPro" id="IPR057230">
    <property type="entry name" value="DUF7908"/>
</dbReference>
<evidence type="ECO:0000259" key="4">
    <source>
        <dbReference type="Pfam" id="PF25485"/>
    </source>
</evidence>
<feature type="compositionally biased region" description="Polar residues" evidence="1">
    <location>
        <begin position="381"/>
        <end position="390"/>
    </location>
</feature>
<gene>
    <name evidence="5" type="ORF">F53441_7603</name>
</gene>
<proteinExistence type="predicted"/>
<evidence type="ECO:0000313" key="5">
    <source>
        <dbReference type="EMBL" id="KAF4449059.1"/>
    </source>
</evidence>
<dbReference type="InterPro" id="IPR003609">
    <property type="entry name" value="Pan_app"/>
</dbReference>
<organism evidence="5 6">
    <name type="scientific">Fusarium austroafricanum</name>
    <dbReference type="NCBI Taxonomy" id="2364996"/>
    <lineage>
        <taxon>Eukaryota</taxon>
        <taxon>Fungi</taxon>
        <taxon>Dikarya</taxon>
        <taxon>Ascomycota</taxon>
        <taxon>Pezizomycotina</taxon>
        <taxon>Sordariomycetes</taxon>
        <taxon>Hypocreomycetidae</taxon>
        <taxon>Hypocreales</taxon>
        <taxon>Nectriaceae</taxon>
        <taxon>Fusarium</taxon>
        <taxon>Fusarium concolor species complex</taxon>
    </lineage>
</organism>
<feature type="compositionally biased region" description="Low complexity" evidence="1">
    <location>
        <begin position="352"/>
        <end position="380"/>
    </location>
</feature>
<feature type="compositionally biased region" description="Low complexity" evidence="1">
    <location>
        <begin position="391"/>
        <end position="462"/>
    </location>
</feature>
<dbReference type="Proteomes" id="UP000605986">
    <property type="component" value="Unassembled WGS sequence"/>
</dbReference>
<feature type="domain" description="DUF7908" evidence="4">
    <location>
        <begin position="116"/>
        <end position="246"/>
    </location>
</feature>
<protein>
    <recommendedName>
        <fullName evidence="7">Apple domain-containing protein</fullName>
    </recommendedName>
</protein>
<accession>A0A8H4KG07</accession>
<dbReference type="AlphaFoldDB" id="A0A8H4KG07"/>
<feature type="compositionally biased region" description="Low complexity" evidence="1">
    <location>
        <begin position="257"/>
        <end position="285"/>
    </location>
</feature>
<keyword evidence="6" id="KW-1185">Reference proteome</keyword>
<feature type="signal peptide" evidence="2">
    <location>
        <begin position="1"/>
        <end position="19"/>
    </location>
</feature>
<evidence type="ECO:0000256" key="2">
    <source>
        <dbReference type="SAM" id="SignalP"/>
    </source>
</evidence>
<dbReference type="Pfam" id="PF00024">
    <property type="entry name" value="PAN_1"/>
    <property type="match status" value="1"/>
</dbReference>
<feature type="region of interest" description="Disordered" evidence="1">
    <location>
        <begin position="352"/>
        <end position="462"/>
    </location>
</feature>
<keyword evidence="2" id="KW-0732">Signal</keyword>
<evidence type="ECO:0000313" key="6">
    <source>
        <dbReference type="Proteomes" id="UP000605986"/>
    </source>
</evidence>
<sequence>MKSYTFVNTLLGSIGMVSAAEYAAMDMDMDTFCITIAGPGTVDQTSAISESARMSAVSSESSSLDIAPTEAQTSSGDLSSGLTTGSLTNIILTSLMSTDSAAFPTSSGIVEPPGRSVIFLIQQESDNQKRDIKKRATGGFVGANNPDICTFASVFNLAEGRLFSGGLPIFYDSGEEFKVLDGQSGGSLTSSSITRTFETIDQALVFRNSGLPNGQAGFCQVSSGQVYVTFGTQPLGCEPVTLVVYDIEQCQDGRLDTSTTSGTVSETSTTEEASSGSPSSEESMTAETTVPTESNSPSSSQADPSVSSSETSGFGGFSTTPTEVVTSSASTSSQASSSEVSSTISSEVSFSSALTQSPILSSESSTEASSSTRSEVSSSLTNTSAGSTLQSSSESIVPASSSTSPSSEETTASTSAETSESSSEIETSTTEGITTTGPDTTTAETTTDLTTTTSAAPDPSSCAALSNPYTDSGSSFDLECSFTVTSGTSIGNVQANSFQQCVFFCAQASNCAAISYTKSSMNCQGFSSFSGTTANNLFDVAIKRVATTTTATV</sequence>
<comment type="caution">
    <text evidence="5">The sequence shown here is derived from an EMBL/GenBank/DDBJ whole genome shotgun (WGS) entry which is preliminary data.</text>
</comment>
<evidence type="ECO:0000256" key="1">
    <source>
        <dbReference type="SAM" id="MobiDB-lite"/>
    </source>
</evidence>
<feature type="compositionally biased region" description="Low complexity" evidence="1">
    <location>
        <begin position="294"/>
        <end position="339"/>
    </location>
</feature>
<feature type="region of interest" description="Disordered" evidence="1">
    <location>
        <begin position="59"/>
        <end position="78"/>
    </location>
</feature>
<feature type="chain" id="PRO_5034741765" description="Apple domain-containing protein" evidence="2">
    <location>
        <begin position="20"/>
        <end position="553"/>
    </location>
</feature>
<reference evidence="5" key="1">
    <citation type="submission" date="2020-01" db="EMBL/GenBank/DDBJ databases">
        <title>Identification and distribution of gene clusters putatively required for synthesis of sphingolipid metabolism inhibitors in phylogenetically diverse species of the filamentous fungus Fusarium.</title>
        <authorList>
            <person name="Kim H.-S."/>
            <person name="Busman M."/>
            <person name="Brown D.W."/>
            <person name="Divon H."/>
            <person name="Uhlig S."/>
            <person name="Proctor R.H."/>
        </authorList>
    </citation>
    <scope>NUCLEOTIDE SEQUENCE</scope>
    <source>
        <strain evidence="5">NRRL 53441</strain>
    </source>
</reference>
<dbReference type="Pfam" id="PF25485">
    <property type="entry name" value="DUF7908"/>
    <property type="match status" value="1"/>
</dbReference>